<keyword evidence="3" id="KW-0808">Transferase</keyword>
<organism evidence="9 10">
    <name type="scientific">Dysgonomonas macrotermitis</name>
    <dbReference type="NCBI Taxonomy" id="1346286"/>
    <lineage>
        <taxon>Bacteria</taxon>
        <taxon>Pseudomonadati</taxon>
        <taxon>Bacteroidota</taxon>
        <taxon>Bacteroidia</taxon>
        <taxon>Bacteroidales</taxon>
        <taxon>Dysgonomonadaceae</taxon>
        <taxon>Dysgonomonas</taxon>
    </lineage>
</organism>
<evidence type="ECO:0000256" key="7">
    <source>
        <dbReference type="SAM" id="Phobius"/>
    </source>
</evidence>
<feature type="transmembrane region" description="Helical" evidence="7">
    <location>
        <begin position="176"/>
        <end position="194"/>
    </location>
</feature>
<evidence type="ECO:0000259" key="8">
    <source>
        <dbReference type="Pfam" id="PF02366"/>
    </source>
</evidence>
<keyword evidence="4 7" id="KW-0812">Transmembrane</keyword>
<feature type="transmembrane region" description="Helical" evidence="7">
    <location>
        <begin position="384"/>
        <end position="400"/>
    </location>
</feature>
<feature type="transmembrane region" description="Helical" evidence="7">
    <location>
        <begin position="37"/>
        <end position="55"/>
    </location>
</feature>
<protein>
    <recommendedName>
        <fullName evidence="8">ArnT-like N-terminal domain-containing protein</fullName>
    </recommendedName>
</protein>
<sequence length="541" mass="61543">MEFQPYMIVQVIFFVFVAVFLGYEIQKVKGLSLSDRKLTYCTLIILLAGILLRSINLTYPHGIFVDEAMGAYDSWCLAHFGVDSNLASYPVYLKSWGTGQSALYAYFALPFIKIFGLNIVAYRLPMSIIGCLALIILYLTVKKGQKNTLATLCITAFLAINPWHIIKSRFAVDCNICPDLILIGICLIIWGYYSTQKKQLWFYLGGFIMLSVSAYGYGISWMVLPFIYLLTIWFLYKKGGIDIKKIAIVSITSAIVLLPLVLFAFGLFLKWDQFSLGFITITQLSADRHDNTTLLGASNIPAEIIRYTKYAYKIVITGVDNLNASSLPVSGVFYNIISLPFLAYGLYKSIKAKDIMGRIFLIWLISCLPLLLLVEPTINHWNLIWFPVIYFTGYGIFRFAEISRTNLFIIGTIYILSFGLFLRNYFDKNIYSPFNSYMFEKEIRFVGSKQFNKIYYPQDIIHSFTLFYNPVDPYTFAKTFVSNGNDLAQAVAYDNISFGLPAEIHSQEKTAYVISNASLPSIDLTGFNIEKGIYYSVLWSK</sequence>
<evidence type="ECO:0000256" key="4">
    <source>
        <dbReference type="ARBA" id="ARBA00022692"/>
    </source>
</evidence>
<feature type="transmembrane region" description="Helical" evidence="7">
    <location>
        <begin position="6"/>
        <end position="25"/>
    </location>
</feature>
<feature type="transmembrane region" description="Helical" evidence="7">
    <location>
        <begin position="407"/>
        <end position="426"/>
    </location>
</feature>
<evidence type="ECO:0000256" key="3">
    <source>
        <dbReference type="ARBA" id="ARBA00022679"/>
    </source>
</evidence>
<dbReference type="RefSeq" id="WP_062183687.1">
    <property type="nucleotide sequence ID" value="NZ_BBXL01000022.1"/>
</dbReference>
<feature type="transmembrane region" description="Helical" evidence="7">
    <location>
        <begin position="359"/>
        <end position="378"/>
    </location>
</feature>
<evidence type="ECO:0000256" key="6">
    <source>
        <dbReference type="ARBA" id="ARBA00023136"/>
    </source>
</evidence>
<evidence type="ECO:0000313" key="10">
    <source>
        <dbReference type="Proteomes" id="UP000184480"/>
    </source>
</evidence>
<keyword evidence="2" id="KW-0328">Glycosyltransferase</keyword>
<keyword evidence="5 7" id="KW-1133">Transmembrane helix</keyword>
<evidence type="ECO:0000256" key="1">
    <source>
        <dbReference type="ARBA" id="ARBA00004127"/>
    </source>
</evidence>
<dbReference type="GO" id="GO:0000030">
    <property type="term" value="F:mannosyltransferase activity"/>
    <property type="evidence" value="ECO:0007669"/>
    <property type="project" value="InterPro"/>
</dbReference>
<gene>
    <name evidence="9" type="ORF">SAMN05444362_11096</name>
</gene>
<keyword evidence="6 7" id="KW-0472">Membrane</keyword>
<name>A0A1M5EP19_9BACT</name>
<dbReference type="EMBL" id="FQUC01000010">
    <property type="protein sequence ID" value="SHF80965.1"/>
    <property type="molecule type" value="Genomic_DNA"/>
</dbReference>
<keyword evidence="10" id="KW-1185">Reference proteome</keyword>
<accession>A0A1M5EP19</accession>
<evidence type="ECO:0000256" key="2">
    <source>
        <dbReference type="ARBA" id="ARBA00022676"/>
    </source>
</evidence>
<dbReference type="AlphaFoldDB" id="A0A1M5EP19"/>
<feature type="domain" description="ArnT-like N-terminal" evidence="8">
    <location>
        <begin position="111"/>
        <end position="278"/>
    </location>
</feature>
<dbReference type="InterPro" id="IPR003342">
    <property type="entry name" value="ArnT-like_N"/>
</dbReference>
<feature type="transmembrane region" description="Helical" evidence="7">
    <location>
        <begin position="121"/>
        <end position="141"/>
    </location>
</feature>
<comment type="subcellular location">
    <subcellularLocation>
        <location evidence="1">Endomembrane system</location>
        <topology evidence="1">Multi-pass membrane protein</topology>
    </subcellularLocation>
</comment>
<evidence type="ECO:0000256" key="5">
    <source>
        <dbReference type="ARBA" id="ARBA00022989"/>
    </source>
</evidence>
<dbReference type="Proteomes" id="UP000184480">
    <property type="component" value="Unassembled WGS sequence"/>
</dbReference>
<reference evidence="10" key="1">
    <citation type="submission" date="2016-11" db="EMBL/GenBank/DDBJ databases">
        <authorList>
            <person name="Varghese N."/>
            <person name="Submissions S."/>
        </authorList>
    </citation>
    <scope>NUCLEOTIDE SEQUENCE [LARGE SCALE GENOMIC DNA]</scope>
    <source>
        <strain evidence="10">DSM 27370</strain>
    </source>
</reference>
<dbReference type="GO" id="GO:0012505">
    <property type="term" value="C:endomembrane system"/>
    <property type="evidence" value="ECO:0007669"/>
    <property type="project" value="UniProtKB-SubCell"/>
</dbReference>
<dbReference type="OrthoDB" id="974040at2"/>
<feature type="transmembrane region" description="Helical" evidence="7">
    <location>
        <begin position="214"/>
        <end position="236"/>
    </location>
</feature>
<proteinExistence type="predicted"/>
<feature type="transmembrane region" description="Helical" evidence="7">
    <location>
        <begin position="327"/>
        <end position="347"/>
    </location>
</feature>
<dbReference type="GO" id="GO:0016020">
    <property type="term" value="C:membrane"/>
    <property type="evidence" value="ECO:0007669"/>
    <property type="project" value="InterPro"/>
</dbReference>
<dbReference type="STRING" id="1346286.SAMN05444362_11096"/>
<dbReference type="Pfam" id="PF02366">
    <property type="entry name" value="PMT"/>
    <property type="match status" value="1"/>
</dbReference>
<feature type="transmembrane region" description="Helical" evidence="7">
    <location>
        <begin position="248"/>
        <end position="269"/>
    </location>
</feature>
<dbReference type="GO" id="GO:0006493">
    <property type="term" value="P:protein O-linked glycosylation"/>
    <property type="evidence" value="ECO:0007669"/>
    <property type="project" value="InterPro"/>
</dbReference>
<evidence type="ECO:0000313" key="9">
    <source>
        <dbReference type="EMBL" id="SHF80965.1"/>
    </source>
</evidence>